<feature type="signal peptide" evidence="7">
    <location>
        <begin position="1"/>
        <end position="18"/>
    </location>
</feature>
<name>A0A8C9IIS4_9PRIM</name>
<keyword evidence="5" id="KW-0325">Glycoprotein</keyword>
<keyword evidence="9" id="KW-1185">Reference proteome</keyword>
<evidence type="ECO:0000256" key="1">
    <source>
        <dbReference type="ARBA" id="ARBA00006292"/>
    </source>
</evidence>
<dbReference type="AlphaFoldDB" id="A0A8C9IIS4"/>
<evidence type="ECO:0000256" key="6">
    <source>
        <dbReference type="SAM" id="MobiDB-lite"/>
    </source>
</evidence>
<evidence type="ECO:0000313" key="9">
    <source>
        <dbReference type="Proteomes" id="UP000694416"/>
    </source>
</evidence>
<feature type="chain" id="PRO_5034482420" description="Glycosylation-dependent cell adhesion molecule 1" evidence="7">
    <location>
        <begin position="19"/>
        <end position="157"/>
    </location>
</feature>
<proteinExistence type="inferred from homology"/>
<dbReference type="InterPro" id="IPR007906">
    <property type="entry name" value="GLYCAM-1"/>
</dbReference>
<feature type="region of interest" description="Disordered" evidence="6">
    <location>
        <begin position="79"/>
        <end position="99"/>
    </location>
</feature>
<organism evidence="8 9">
    <name type="scientific">Piliocolobus tephrosceles</name>
    <name type="common">Ugandan red Colobus</name>
    <dbReference type="NCBI Taxonomy" id="591936"/>
    <lineage>
        <taxon>Eukaryota</taxon>
        <taxon>Metazoa</taxon>
        <taxon>Chordata</taxon>
        <taxon>Craniata</taxon>
        <taxon>Vertebrata</taxon>
        <taxon>Euteleostomi</taxon>
        <taxon>Mammalia</taxon>
        <taxon>Eutheria</taxon>
        <taxon>Euarchontoglires</taxon>
        <taxon>Primates</taxon>
        <taxon>Haplorrhini</taxon>
        <taxon>Catarrhini</taxon>
        <taxon>Cercopithecidae</taxon>
        <taxon>Colobinae</taxon>
        <taxon>Piliocolobus</taxon>
    </lineage>
</organism>
<accession>A0A8C9IIS4</accession>
<evidence type="ECO:0000256" key="2">
    <source>
        <dbReference type="ARBA" id="ARBA00017339"/>
    </source>
</evidence>
<reference evidence="8" key="2">
    <citation type="submission" date="2025-09" db="UniProtKB">
        <authorList>
            <consortium name="Ensembl"/>
        </authorList>
    </citation>
    <scope>IDENTIFICATION</scope>
</reference>
<feature type="region of interest" description="Disordered" evidence="6">
    <location>
        <begin position="45"/>
        <end position="65"/>
    </location>
</feature>
<evidence type="ECO:0000256" key="4">
    <source>
        <dbReference type="ARBA" id="ARBA00022729"/>
    </source>
</evidence>
<evidence type="ECO:0000256" key="3">
    <source>
        <dbReference type="ARBA" id="ARBA00022553"/>
    </source>
</evidence>
<comment type="similarity">
    <text evidence="1">Belongs to the PP3/GlyCAM-1 family.</text>
</comment>
<dbReference type="Pfam" id="PF05242">
    <property type="entry name" value="GLYCAM-1"/>
    <property type="match status" value="1"/>
</dbReference>
<reference evidence="8" key="1">
    <citation type="submission" date="2025-08" db="UniProtKB">
        <authorList>
            <consortium name="Ensembl"/>
        </authorList>
    </citation>
    <scope>IDENTIFICATION</scope>
</reference>
<protein>
    <recommendedName>
        <fullName evidence="2">Glycosylation-dependent cell adhesion molecule 1</fullName>
    </recommendedName>
</protein>
<keyword evidence="4 7" id="KW-0732">Signal</keyword>
<dbReference type="Proteomes" id="UP000694416">
    <property type="component" value="Unplaced"/>
</dbReference>
<evidence type="ECO:0000256" key="7">
    <source>
        <dbReference type="SAM" id="SignalP"/>
    </source>
</evidence>
<evidence type="ECO:0000256" key="5">
    <source>
        <dbReference type="ARBA" id="ARBA00023180"/>
    </source>
</evidence>
<sequence>KKFFMVLLLASLASTSLAILDGDGWLLLTMRSHSAPYSLYLPGSSCPGHPSSHPKKDHVSNEDLSKESFISKEELVSKENAVKRTKSQKPMPQEDNFKNVKLQLEETTELAPRAATTSEGKLAKLSHKVRKNLDKASKGIMNYLKNLIPSANDVTRP</sequence>
<keyword evidence="3" id="KW-0597">Phosphoprotein</keyword>
<dbReference type="Ensembl" id="ENSPTET00000050628.1">
    <property type="protein sequence ID" value="ENSPTEP00000037427.1"/>
    <property type="gene ID" value="ENSPTEG00000035014.1"/>
</dbReference>
<evidence type="ECO:0000313" key="8">
    <source>
        <dbReference type="Ensembl" id="ENSPTEP00000037427.1"/>
    </source>
</evidence>